<dbReference type="AlphaFoldDB" id="A0A645FJ89"/>
<organism evidence="1">
    <name type="scientific">bioreactor metagenome</name>
    <dbReference type="NCBI Taxonomy" id="1076179"/>
    <lineage>
        <taxon>unclassified sequences</taxon>
        <taxon>metagenomes</taxon>
        <taxon>ecological metagenomes</taxon>
    </lineage>
</organism>
<protein>
    <submittedName>
        <fullName evidence="1">Uncharacterized protein</fullName>
    </submittedName>
</protein>
<accession>A0A645FJ89</accession>
<reference evidence="1" key="1">
    <citation type="submission" date="2019-08" db="EMBL/GenBank/DDBJ databases">
        <authorList>
            <person name="Kucharzyk K."/>
            <person name="Murdoch R.W."/>
            <person name="Higgins S."/>
            <person name="Loffler F."/>
        </authorList>
    </citation>
    <scope>NUCLEOTIDE SEQUENCE</scope>
</reference>
<dbReference type="EMBL" id="VSSQ01061088">
    <property type="protein sequence ID" value="MPN14458.1"/>
    <property type="molecule type" value="Genomic_DNA"/>
</dbReference>
<proteinExistence type="predicted"/>
<sequence length="76" mass="9128">MQREIFRMRSEIFITIDKSSRECMAKTARVSYTTTDRIIKRTISCTVEFICYTIIRIFRTEPIRIPELKRRHISVA</sequence>
<name>A0A645FJ89_9ZZZZ</name>
<gene>
    <name evidence="1" type="ORF">SDC9_161785</name>
</gene>
<comment type="caution">
    <text evidence="1">The sequence shown here is derived from an EMBL/GenBank/DDBJ whole genome shotgun (WGS) entry which is preliminary data.</text>
</comment>
<evidence type="ECO:0000313" key="1">
    <source>
        <dbReference type="EMBL" id="MPN14458.1"/>
    </source>
</evidence>